<feature type="region of interest" description="Disordered" evidence="1">
    <location>
        <begin position="836"/>
        <end position="855"/>
    </location>
</feature>
<evidence type="ECO:0000313" key="3">
    <source>
        <dbReference type="Proteomes" id="UP001330827"/>
    </source>
</evidence>
<name>A0ABZ1FZW2_9ACTN</name>
<evidence type="ECO:0008006" key="4">
    <source>
        <dbReference type="Google" id="ProtNLM"/>
    </source>
</evidence>
<proteinExistence type="predicted"/>
<protein>
    <recommendedName>
        <fullName evidence="4">Immunity protein 35 of polymorphic toxin system</fullName>
    </recommendedName>
</protein>
<feature type="compositionally biased region" description="Acidic residues" evidence="1">
    <location>
        <begin position="499"/>
        <end position="513"/>
    </location>
</feature>
<dbReference type="EMBL" id="CP109114">
    <property type="protein sequence ID" value="WSC12816.1"/>
    <property type="molecule type" value="Genomic_DNA"/>
</dbReference>
<evidence type="ECO:0000313" key="2">
    <source>
        <dbReference type="EMBL" id="WSC12816.1"/>
    </source>
</evidence>
<gene>
    <name evidence="2" type="ORF">OIE64_08190</name>
</gene>
<evidence type="ECO:0000256" key="1">
    <source>
        <dbReference type="SAM" id="MobiDB-lite"/>
    </source>
</evidence>
<dbReference type="Proteomes" id="UP001330827">
    <property type="component" value="Chromosome"/>
</dbReference>
<dbReference type="RefSeq" id="WP_326590907.1">
    <property type="nucleotide sequence ID" value="NZ_CP109114.1"/>
</dbReference>
<organism evidence="2 3">
    <name type="scientific">Streptomyces brevispora</name>
    <dbReference type="NCBI Taxonomy" id="887462"/>
    <lineage>
        <taxon>Bacteria</taxon>
        <taxon>Bacillati</taxon>
        <taxon>Actinomycetota</taxon>
        <taxon>Actinomycetes</taxon>
        <taxon>Kitasatosporales</taxon>
        <taxon>Streptomycetaceae</taxon>
        <taxon>Streptomyces</taxon>
    </lineage>
</organism>
<keyword evidence="3" id="KW-1185">Reference proteome</keyword>
<feature type="region of interest" description="Disordered" evidence="1">
    <location>
        <begin position="402"/>
        <end position="542"/>
    </location>
</feature>
<reference evidence="2 3" key="1">
    <citation type="submission" date="2022-10" db="EMBL/GenBank/DDBJ databases">
        <title>The complete genomes of actinobacterial strains from the NBC collection.</title>
        <authorList>
            <person name="Joergensen T.S."/>
            <person name="Alvarez Arevalo M."/>
            <person name="Sterndorff E.B."/>
            <person name="Faurdal D."/>
            <person name="Vuksanovic O."/>
            <person name="Mourched A.-S."/>
            <person name="Charusanti P."/>
            <person name="Shaw S."/>
            <person name="Blin K."/>
            <person name="Weber T."/>
        </authorList>
    </citation>
    <scope>NUCLEOTIDE SEQUENCE [LARGE SCALE GENOMIC DNA]</scope>
    <source>
        <strain evidence="2 3">NBC 01769</strain>
    </source>
</reference>
<accession>A0ABZ1FZW2</accession>
<sequence>MTATAEGASCRVWRPYDDDPLITKDMVTGLEHCDPEARERLLAYLEAVVAHRAAPVHTTVAFNALYFGYDVEAGGYVGGPLDFGDFPSVARGDRPDALPVGAMINIRTGGDLLPAEIVYKEGAHPDLDPYGGTPGWISGAPSGAWGPALLAPDEAPSLYERLVFDSTAFGHGMAPTAERLQRLRRQGRTDSFGHLLVESRYEFADADLSDTDYYARYLVTRGRDQLTSALAPTPLPLLLAPESSDDQLMAAVRGLMGTVRQALASLEAARVWGEYAFTRASMAQRLGDAGPLGRDDLVRLAESTASRAVPRPGRRAALSESRPVYTALGPALRAQPEWHDSVRGIGYPLAICHANSVLADYARSEHEETSGLLPSGVRLSLDDRWQGGGVWRAVFAKNRTETEREVGFTDEPAGRGWVESFPQPPVRGPRAHEVDGDAQPTHLSRDKTAPEADAEPNDVAVTPTESLEEEPAPCDEPAQEQPNSPAPLVSADGEASGGTDDDAEDSADDILPDEEARQPAPHPLWPDDSDLGSPLLSSANDSQAEWHQPLRLAHVMDEYLPIPRHIGDEFLPLGTPVRLIRIVLQHAGVKLPAAEACHDTRVTAGTAGTRLDGIAWPLDFFPGIWLSFSWQRGSNVIHARTTLLPQPVTVDGELFEHRYDPMVLTRDGSTGLEAGTDPTEELPPYQLLLTAIRRLGLLDQFGQAMLARQDVPAAVNAVMGGAPVEAGRIETALTGLLAAQRLTTARGSRGEDGHTYHPPRSGEPIVHLVCYRPHRVDAKVSHHPNDVDRQAPARPDQPPELHAVAGFLRRIGHLGYEATDEQRTLYREDHRRFRLSGPPELPRGFTYVRPHKRSR</sequence>